<dbReference type="GO" id="GO:0030170">
    <property type="term" value="F:pyridoxal phosphate binding"/>
    <property type="evidence" value="ECO:0007669"/>
    <property type="project" value="InterPro"/>
</dbReference>
<dbReference type="InterPro" id="IPR036397">
    <property type="entry name" value="RNaseH_sf"/>
</dbReference>
<dbReference type="GO" id="GO:0003677">
    <property type="term" value="F:DNA binding"/>
    <property type="evidence" value="ECO:0007669"/>
    <property type="project" value="UniProtKB-UniRule"/>
</dbReference>
<keyword evidence="2 4" id="KW-0238">DNA-binding</keyword>
<evidence type="ECO:0000256" key="4">
    <source>
        <dbReference type="PROSITE-ProRule" id="PRU00320"/>
    </source>
</evidence>
<feature type="domain" description="HTH CENPB-type" evidence="7">
    <location>
        <begin position="48"/>
        <end position="118"/>
    </location>
</feature>
<dbReference type="PROSITE" id="PS51253">
    <property type="entry name" value="HTH_CENPB"/>
    <property type="match status" value="1"/>
</dbReference>
<dbReference type="InterPro" id="IPR011037">
    <property type="entry name" value="Pyrv_Knase-like_insert_dom_sf"/>
</dbReference>
<dbReference type="SUPFAM" id="SSF50800">
    <property type="entry name" value="PK beta-barrel domain-like"/>
    <property type="match status" value="1"/>
</dbReference>
<reference evidence="9 10" key="1">
    <citation type="submission" date="2023-04" db="EMBL/GenBank/DDBJ databases">
        <title>Colletotrichum tabacum stain YC1 causing leaf anthracnose on Nicotiana tabacum(L.) cv.</title>
        <authorList>
            <person name="Ji Z."/>
            <person name="Wang M."/>
            <person name="Zhang J."/>
            <person name="Wang N."/>
            <person name="Zhou Z."/>
        </authorList>
    </citation>
    <scope>NUCLEOTIDE SEQUENCE [LARGE SCALE GENOMIC DNA]</scope>
    <source>
        <strain evidence="9 10">YC1</strain>
    </source>
</reference>
<dbReference type="Gene3D" id="1.10.10.60">
    <property type="entry name" value="Homeodomain-like"/>
    <property type="match status" value="1"/>
</dbReference>
<dbReference type="Pfam" id="PF03221">
    <property type="entry name" value="HTH_Tnp_Tc5"/>
    <property type="match status" value="1"/>
</dbReference>
<feature type="domain" description="HTH psq-type" evidence="6">
    <location>
        <begin position="1"/>
        <end position="46"/>
    </location>
</feature>
<name>A0AAV9T5D7_9PEZI</name>
<dbReference type="InterPro" id="IPR050863">
    <property type="entry name" value="CenT-Element_Derived"/>
</dbReference>
<dbReference type="SUPFAM" id="SSF141673">
    <property type="entry name" value="MOSC N-terminal domain-like"/>
    <property type="match status" value="1"/>
</dbReference>
<dbReference type="GO" id="GO:0003824">
    <property type="term" value="F:catalytic activity"/>
    <property type="evidence" value="ECO:0007669"/>
    <property type="project" value="InterPro"/>
</dbReference>
<dbReference type="GO" id="GO:0030151">
    <property type="term" value="F:molybdenum ion binding"/>
    <property type="evidence" value="ECO:0007669"/>
    <property type="project" value="InterPro"/>
</dbReference>
<dbReference type="Pfam" id="PF03184">
    <property type="entry name" value="DDE_1"/>
    <property type="match status" value="1"/>
</dbReference>
<dbReference type="PANTHER" id="PTHR19303:SF74">
    <property type="entry name" value="POGO TRANSPOSABLE ELEMENT WITH KRAB DOMAIN"/>
    <property type="match status" value="1"/>
</dbReference>
<dbReference type="Gene3D" id="3.30.420.10">
    <property type="entry name" value="Ribonuclease H-like superfamily/Ribonuclease H"/>
    <property type="match status" value="1"/>
</dbReference>
<dbReference type="InterPro" id="IPR007889">
    <property type="entry name" value="HTH_Psq"/>
</dbReference>
<protein>
    <submittedName>
        <fullName evidence="9">Transposase</fullName>
    </submittedName>
</protein>
<evidence type="ECO:0000256" key="5">
    <source>
        <dbReference type="SAM" id="MobiDB-lite"/>
    </source>
</evidence>
<dbReference type="InterPro" id="IPR005302">
    <property type="entry name" value="MoCF_Sase_C"/>
</dbReference>
<evidence type="ECO:0000259" key="6">
    <source>
        <dbReference type="PROSITE" id="PS50960"/>
    </source>
</evidence>
<accession>A0AAV9T5D7</accession>
<sequence length="862" mass="96312">MSQYTEDEVNQALEAISNGQSIRKAAQQYGVPRTTLQHRLQGTQTRASAFSDLQRLTVSQEAKLAEWVRIQHALGLPPTHQQVKLFAERILHAMGDTQPIGRGWMQAFIRRNPSVKVQRSRPIDSRRVNGASTEVIRDWFKHLAMPEIISIKPANRYNMDETGILEGQGSNGLVLGMSETKSVRKKQPGSRAWVSIIECISALGHRLHPLIIYKGMTVQQQWFPLDLGPYEGWQFTATENGWTTDATAVEWLQKVFIPQTVPQGKEEVRLLILDGHGSHTTTDFMWLCYINNIHLLFLPPHTSHVLQPLDQSVFGPLKAAYRKELGYLSHWNDSTVVGKRNFLGCYYKAALAGMTIKNIRSGWKWTGLWPVSMAKPLMSSLLLPTTPKPSASSDQVSKGQSGGKEGREAEGWASASSAVVWSTPRKMKDLAGQLKLFTELDNDASTQRLLFMKVKKGFSEQSYKLATAQQQLELLQAQITNTAVRKRRVVQLDPNTKFATILDVQKAQVEAGEREDDAVKGLRGCELQEARVGQHGFVGDRTFSLQKVHRDKSDPSRKTYETLLIGRCLQLALFETSVRNESNEVAVKWHGRETEFDIRAADAKVDTDDEIRFPLSPGLEGLEECEVSLHVSQTKAYDMGDGPASWFSDRLGFETRLVYIGDGSRAVLGSLAPNSRGGLKKAKWTSRLRALVPSLAFREERLVFNDLGHYLVVTEASNSQVSSRLEGGAEMDVRKFRPNIVVKGASAPFAEDFWGELTFEGGVRMPLTSNCYRCQSITVDYDTGKAAADDRGSVWKKLNKDRRVDKGAKYSPVFGRYGFCFGSAVGKTLTVGERARVTVVNPARTTFDWPHLTTFGLSQTEK</sequence>
<dbReference type="Pfam" id="PF05225">
    <property type="entry name" value="HTH_psq"/>
    <property type="match status" value="1"/>
</dbReference>
<comment type="subcellular location">
    <subcellularLocation>
        <location evidence="1 4">Nucleus</location>
    </subcellularLocation>
</comment>
<keyword evidence="10" id="KW-1185">Reference proteome</keyword>
<dbReference type="Pfam" id="PF03473">
    <property type="entry name" value="MOSC"/>
    <property type="match status" value="1"/>
</dbReference>
<dbReference type="InterPro" id="IPR009057">
    <property type="entry name" value="Homeodomain-like_sf"/>
</dbReference>
<keyword evidence="3 4" id="KW-0539">Nucleus</keyword>
<comment type="caution">
    <text evidence="9">The sequence shown here is derived from an EMBL/GenBank/DDBJ whole genome shotgun (WGS) entry which is preliminary data.</text>
</comment>
<evidence type="ECO:0000259" key="8">
    <source>
        <dbReference type="PROSITE" id="PS51340"/>
    </source>
</evidence>
<organism evidence="9 10">
    <name type="scientific">Colletotrichum tabaci</name>
    <dbReference type="NCBI Taxonomy" id="1209068"/>
    <lineage>
        <taxon>Eukaryota</taxon>
        <taxon>Fungi</taxon>
        <taxon>Dikarya</taxon>
        <taxon>Ascomycota</taxon>
        <taxon>Pezizomycotina</taxon>
        <taxon>Sordariomycetes</taxon>
        <taxon>Hypocreomycetidae</taxon>
        <taxon>Glomerellales</taxon>
        <taxon>Glomerellaceae</taxon>
        <taxon>Colletotrichum</taxon>
        <taxon>Colletotrichum destructivum species complex</taxon>
    </lineage>
</organism>
<feature type="DNA-binding region" description="H-T-H motif" evidence="4">
    <location>
        <begin position="22"/>
        <end position="42"/>
    </location>
</feature>
<gene>
    <name evidence="9" type="ORF">QIS74_09483</name>
</gene>
<dbReference type="InterPro" id="IPR006600">
    <property type="entry name" value="HTH_CenpB_DNA-bd_dom"/>
</dbReference>
<evidence type="ECO:0000259" key="7">
    <source>
        <dbReference type="PROSITE" id="PS51253"/>
    </source>
</evidence>
<evidence type="ECO:0000256" key="3">
    <source>
        <dbReference type="ARBA" id="ARBA00023242"/>
    </source>
</evidence>
<evidence type="ECO:0000313" key="10">
    <source>
        <dbReference type="Proteomes" id="UP001327957"/>
    </source>
</evidence>
<evidence type="ECO:0000256" key="2">
    <source>
        <dbReference type="ARBA" id="ARBA00023125"/>
    </source>
</evidence>
<dbReference type="GO" id="GO:0005634">
    <property type="term" value="C:nucleus"/>
    <property type="evidence" value="ECO:0007669"/>
    <property type="project" value="UniProtKB-SubCell"/>
</dbReference>
<feature type="domain" description="MOSC" evidence="8">
    <location>
        <begin position="665"/>
        <end position="838"/>
    </location>
</feature>
<dbReference type="SMART" id="SM00674">
    <property type="entry name" value="CENPB"/>
    <property type="match status" value="1"/>
</dbReference>
<dbReference type="InterPro" id="IPR004875">
    <property type="entry name" value="DDE_SF_endonuclease_dom"/>
</dbReference>
<dbReference type="SUPFAM" id="SSF46689">
    <property type="entry name" value="Homeodomain-like"/>
    <property type="match status" value="1"/>
</dbReference>
<dbReference type="EMBL" id="JASAOK010000044">
    <property type="protein sequence ID" value="KAK6213481.1"/>
    <property type="molecule type" value="Genomic_DNA"/>
</dbReference>
<proteinExistence type="predicted"/>
<dbReference type="AlphaFoldDB" id="A0AAV9T5D7"/>
<evidence type="ECO:0000256" key="1">
    <source>
        <dbReference type="ARBA" id="ARBA00004123"/>
    </source>
</evidence>
<dbReference type="Proteomes" id="UP001327957">
    <property type="component" value="Unassembled WGS sequence"/>
</dbReference>
<dbReference type="PROSITE" id="PS51340">
    <property type="entry name" value="MOSC"/>
    <property type="match status" value="1"/>
</dbReference>
<evidence type="ECO:0000313" key="9">
    <source>
        <dbReference type="EMBL" id="KAK6213481.1"/>
    </source>
</evidence>
<feature type="region of interest" description="Disordered" evidence="5">
    <location>
        <begin position="385"/>
        <end position="411"/>
    </location>
</feature>
<dbReference type="PANTHER" id="PTHR19303">
    <property type="entry name" value="TRANSPOSON"/>
    <property type="match status" value="1"/>
</dbReference>
<dbReference type="PROSITE" id="PS50960">
    <property type="entry name" value="HTH_PSQ"/>
    <property type="match status" value="1"/>
</dbReference>